<protein>
    <submittedName>
        <fullName evidence="8">Oxidoreductase</fullName>
    </submittedName>
</protein>
<keyword evidence="5" id="KW-0408">Iron</keyword>
<evidence type="ECO:0000256" key="4">
    <source>
        <dbReference type="ARBA" id="ARBA00022723"/>
    </source>
</evidence>
<evidence type="ECO:0000256" key="3">
    <source>
        <dbReference type="ARBA" id="ARBA00022485"/>
    </source>
</evidence>
<evidence type="ECO:0000313" key="8">
    <source>
        <dbReference type="EMBL" id="GGJ86934.1"/>
    </source>
</evidence>
<name>A0A917UUV8_9MICO</name>
<feature type="domain" description="NADH:ubiquinone oxidoreductase-like 20kDa subunit" evidence="7">
    <location>
        <begin position="51"/>
        <end position="158"/>
    </location>
</feature>
<dbReference type="Gene3D" id="3.40.50.12280">
    <property type="match status" value="1"/>
</dbReference>
<evidence type="ECO:0000256" key="1">
    <source>
        <dbReference type="ARBA" id="ARBA00001966"/>
    </source>
</evidence>
<keyword evidence="4" id="KW-0479">Metal-binding</keyword>
<reference evidence="8" key="2">
    <citation type="submission" date="2020-09" db="EMBL/GenBank/DDBJ databases">
        <authorList>
            <person name="Sun Q."/>
            <person name="Zhou Y."/>
        </authorList>
    </citation>
    <scope>NUCLEOTIDE SEQUENCE</scope>
    <source>
        <strain evidence="8">CGMCC 1.8984</strain>
    </source>
</reference>
<comment type="caution">
    <text evidence="8">The sequence shown here is derived from an EMBL/GenBank/DDBJ whole genome shotgun (WGS) entry which is preliminary data.</text>
</comment>
<dbReference type="PANTHER" id="PTHR42989">
    <property type="entry name" value="HYDROGENASE-4 COMPONENT I"/>
    <property type="match status" value="1"/>
</dbReference>
<dbReference type="SUPFAM" id="SSF56770">
    <property type="entry name" value="HydA/Nqo6-like"/>
    <property type="match status" value="1"/>
</dbReference>
<reference evidence="8" key="1">
    <citation type="journal article" date="2014" name="Int. J. Syst. Evol. Microbiol.">
        <title>Complete genome sequence of Corynebacterium casei LMG S-19264T (=DSM 44701T), isolated from a smear-ripened cheese.</title>
        <authorList>
            <consortium name="US DOE Joint Genome Institute (JGI-PGF)"/>
            <person name="Walter F."/>
            <person name="Albersmeier A."/>
            <person name="Kalinowski J."/>
            <person name="Ruckert C."/>
        </authorList>
    </citation>
    <scope>NUCLEOTIDE SEQUENCE</scope>
    <source>
        <strain evidence="8">CGMCC 1.8984</strain>
    </source>
</reference>
<evidence type="ECO:0000256" key="6">
    <source>
        <dbReference type="ARBA" id="ARBA00023014"/>
    </source>
</evidence>
<dbReference type="GO" id="GO:0051539">
    <property type="term" value="F:4 iron, 4 sulfur cluster binding"/>
    <property type="evidence" value="ECO:0007669"/>
    <property type="project" value="UniProtKB-KW"/>
</dbReference>
<keyword evidence="9" id="KW-1185">Reference proteome</keyword>
<evidence type="ECO:0000256" key="5">
    <source>
        <dbReference type="ARBA" id="ARBA00023004"/>
    </source>
</evidence>
<dbReference type="InterPro" id="IPR052375">
    <property type="entry name" value="Complex_I_20kDa-like"/>
</dbReference>
<dbReference type="RefSeq" id="WP_188743922.1">
    <property type="nucleotide sequence ID" value="NZ_BAABFW010000029.1"/>
</dbReference>
<comment type="cofactor">
    <cofactor evidence="1">
        <name>[4Fe-4S] cluster</name>
        <dbReference type="ChEBI" id="CHEBI:49883"/>
    </cofactor>
</comment>
<dbReference type="InterPro" id="IPR006137">
    <property type="entry name" value="NADH_UbQ_OxRdtase-like_20kDa"/>
</dbReference>
<proteinExistence type="inferred from homology"/>
<evidence type="ECO:0000259" key="7">
    <source>
        <dbReference type="Pfam" id="PF01058"/>
    </source>
</evidence>
<dbReference type="GO" id="GO:0046872">
    <property type="term" value="F:metal ion binding"/>
    <property type="evidence" value="ECO:0007669"/>
    <property type="project" value="UniProtKB-KW"/>
</dbReference>
<keyword evidence="6" id="KW-0411">Iron-sulfur</keyword>
<gene>
    <name evidence="8" type="ORF">GCM10011372_26690</name>
</gene>
<dbReference type="EMBL" id="BMMD01000016">
    <property type="protein sequence ID" value="GGJ86934.1"/>
    <property type="molecule type" value="Genomic_DNA"/>
</dbReference>
<evidence type="ECO:0000313" key="9">
    <source>
        <dbReference type="Proteomes" id="UP000636956"/>
    </source>
</evidence>
<dbReference type="Pfam" id="PF01058">
    <property type="entry name" value="Oxidored_q6"/>
    <property type="match status" value="1"/>
</dbReference>
<accession>A0A917UUV8</accession>
<dbReference type="Proteomes" id="UP000636956">
    <property type="component" value="Unassembled WGS sequence"/>
</dbReference>
<keyword evidence="3" id="KW-0004">4Fe-4S</keyword>
<comment type="similarity">
    <text evidence="2">Belongs to the complex I 20 kDa subunit family.</text>
</comment>
<sequence>MTTSKLIRLIARTGRIAEPAPEAAGERHAGARALRGSVHVRYVDVGGATDCAMEIAAAFGPVYDLERYGVRLVASARHADVLLVTGVVTRNMLEPLLLTVEATPRPRLIGAVGDAAIGGGPFVGGYGVAGVVSDFVPVDFEIPGSPPEPAEIVAALRRISGR</sequence>
<dbReference type="PANTHER" id="PTHR42989:SF1">
    <property type="entry name" value="FORMATE HYDROGENLYASE SUBUNIT 7-RELATED"/>
    <property type="match status" value="1"/>
</dbReference>
<organism evidence="8 9">
    <name type="scientific">Agromyces bauzanensis</name>
    <dbReference type="NCBI Taxonomy" id="1308924"/>
    <lineage>
        <taxon>Bacteria</taxon>
        <taxon>Bacillati</taxon>
        <taxon>Actinomycetota</taxon>
        <taxon>Actinomycetes</taxon>
        <taxon>Micrococcales</taxon>
        <taxon>Microbacteriaceae</taxon>
        <taxon>Agromyces</taxon>
    </lineage>
</organism>
<evidence type="ECO:0000256" key="2">
    <source>
        <dbReference type="ARBA" id="ARBA00009173"/>
    </source>
</evidence>
<dbReference type="AlphaFoldDB" id="A0A917UUV8"/>